<evidence type="ECO:0000313" key="2">
    <source>
        <dbReference type="EMBL" id="MDS1271851.1"/>
    </source>
</evidence>
<accession>A0ABU2H982</accession>
<proteinExistence type="predicted"/>
<comment type="caution">
    <text evidence="2">The sequence shown here is derived from an EMBL/GenBank/DDBJ whole genome shotgun (WGS) entry which is preliminary data.</text>
</comment>
<evidence type="ECO:0000313" key="3">
    <source>
        <dbReference type="Proteomes" id="UP001250214"/>
    </source>
</evidence>
<dbReference type="EMBL" id="JAVLVT010000008">
    <property type="protein sequence ID" value="MDS1271851.1"/>
    <property type="molecule type" value="Genomic_DNA"/>
</dbReference>
<organism evidence="2 3">
    <name type="scientific">Lipingzhangella rawalii</name>
    <dbReference type="NCBI Taxonomy" id="2055835"/>
    <lineage>
        <taxon>Bacteria</taxon>
        <taxon>Bacillati</taxon>
        <taxon>Actinomycetota</taxon>
        <taxon>Actinomycetes</taxon>
        <taxon>Streptosporangiales</taxon>
        <taxon>Nocardiopsidaceae</taxon>
        <taxon>Lipingzhangella</taxon>
    </lineage>
</organism>
<feature type="region of interest" description="Disordered" evidence="1">
    <location>
        <begin position="1"/>
        <end position="69"/>
    </location>
</feature>
<dbReference type="RefSeq" id="WP_310913407.1">
    <property type="nucleotide sequence ID" value="NZ_JAVLVT010000008.1"/>
</dbReference>
<sequence>MPGTTNGGRRAISPRKIPKSDPDPDSPDLARALDCEVCREAGIRNHSPIPAPQPRPERKPRPGQPPRLSPHQLQFLRQVWDYLASARPGSNPDERLLALVCLLRAARAGSANLTAQDMQGMRLADPRATVAALTGSGWLQADPEAVLAADAQYPATCSLPEFSGNPWRVGRQVRTRVSGWTTGTLAHKRLRKKSNAVRLTAVYLVTHSTPDGVVEFTAEHLVAACALSGVDELVTALGELVNKGWLADLPSVGADGVRGQLGAEVLAIAPAPETTPAQQPPAAPSTEANAVDAAWPGLDVAGDVTERARLLISGREDAVATWVREFREKHGHGPSWAAVTAAHTWPSRRHRHGHATELAFVLLAEDGWLAGLSEPYGLRPGPRHTGDVQDG</sequence>
<gene>
    <name evidence="2" type="ORF">RIF23_16275</name>
</gene>
<protein>
    <submittedName>
        <fullName evidence="2">Uncharacterized protein</fullName>
    </submittedName>
</protein>
<feature type="compositionally biased region" description="Basic and acidic residues" evidence="1">
    <location>
        <begin position="31"/>
        <end position="43"/>
    </location>
</feature>
<dbReference type="Proteomes" id="UP001250214">
    <property type="component" value="Unassembled WGS sequence"/>
</dbReference>
<evidence type="ECO:0000256" key="1">
    <source>
        <dbReference type="SAM" id="MobiDB-lite"/>
    </source>
</evidence>
<reference evidence="3" key="1">
    <citation type="submission" date="2023-07" db="EMBL/GenBank/DDBJ databases">
        <title>Novel species in the genus Lipingzhangella isolated from Sambhar Salt Lake.</title>
        <authorList>
            <person name="Jiya N."/>
            <person name="Kajale S."/>
            <person name="Sharma A."/>
        </authorList>
    </citation>
    <scope>NUCLEOTIDE SEQUENCE [LARGE SCALE GENOMIC DNA]</scope>
    <source>
        <strain evidence="3">LS1_29</strain>
    </source>
</reference>
<name>A0ABU2H982_9ACTN</name>
<keyword evidence="3" id="KW-1185">Reference proteome</keyword>